<dbReference type="KEGG" id="psco:LY89DRAFT_152094"/>
<evidence type="ECO:0000313" key="1">
    <source>
        <dbReference type="EMBL" id="KUJ14033.1"/>
    </source>
</evidence>
<reference evidence="1 2" key="1">
    <citation type="submission" date="2015-10" db="EMBL/GenBank/DDBJ databases">
        <title>Full genome of DAOMC 229536 Phialocephala scopiformis, a fungal endophyte of spruce producing the potent anti-insectan compound rugulosin.</title>
        <authorList>
            <consortium name="DOE Joint Genome Institute"/>
            <person name="Walker A.K."/>
            <person name="Frasz S.L."/>
            <person name="Seifert K.A."/>
            <person name="Miller J.D."/>
            <person name="Mondo S.J."/>
            <person name="Labutti K."/>
            <person name="Lipzen A."/>
            <person name="Dockter R."/>
            <person name="Kennedy M."/>
            <person name="Grigoriev I.V."/>
            <person name="Spatafora J.W."/>
        </authorList>
    </citation>
    <scope>NUCLEOTIDE SEQUENCE [LARGE SCALE GENOMIC DNA]</scope>
    <source>
        <strain evidence="1 2">CBS 120377</strain>
    </source>
</reference>
<dbReference type="RefSeq" id="XP_018068388.1">
    <property type="nucleotide sequence ID" value="XM_018205408.1"/>
</dbReference>
<dbReference type="EMBL" id="KQ947421">
    <property type="protein sequence ID" value="KUJ14033.1"/>
    <property type="molecule type" value="Genomic_DNA"/>
</dbReference>
<protein>
    <submittedName>
        <fullName evidence="1">Uncharacterized protein</fullName>
    </submittedName>
</protein>
<name>A0A194X1G7_MOLSC</name>
<accession>A0A194X1G7</accession>
<dbReference type="InParanoid" id="A0A194X1G7"/>
<dbReference type="GeneID" id="28815134"/>
<evidence type="ECO:0000313" key="2">
    <source>
        <dbReference type="Proteomes" id="UP000070700"/>
    </source>
</evidence>
<sequence length="89" mass="9607">MALTTSSIGVTVVAALHPATVIGHIPTADSLIQSRATHPALETRRLLFDGCSLSLPSLSPQPLHNPAWITNNGSVSIDKYRTLLFSFRR</sequence>
<keyword evidence="2" id="KW-1185">Reference proteome</keyword>
<dbReference type="AlphaFoldDB" id="A0A194X1G7"/>
<proteinExistence type="predicted"/>
<gene>
    <name evidence="1" type="ORF">LY89DRAFT_152094</name>
</gene>
<organism evidence="1 2">
    <name type="scientific">Mollisia scopiformis</name>
    <name type="common">Conifer needle endophyte fungus</name>
    <name type="synonym">Phialocephala scopiformis</name>
    <dbReference type="NCBI Taxonomy" id="149040"/>
    <lineage>
        <taxon>Eukaryota</taxon>
        <taxon>Fungi</taxon>
        <taxon>Dikarya</taxon>
        <taxon>Ascomycota</taxon>
        <taxon>Pezizomycotina</taxon>
        <taxon>Leotiomycetes</taxon>
        <taxon>Helotiales</taxon>
        <taxon>Mollisiaceae</taxon>
        <taxon>Mollisia</taxon>
    </lineage>
</organism>
<dbReference type="Proteomes" id="UP000070700">
    <property type="component" value="Unassembled WGS sequence"/>
</dbReference>